<evidence type="ECO:0000313" key="3">
    <source>
        <dbReference type="EMBL" id="GLS64859.1"/>
    </source>
</evidence>
<reference evidence="5" key="2">
    <citation type="journal article" date="2019" name="Int. J. Syst. Evol. Microbiol.">
        <title>The Global Catalogue of Microorganisms (GCM) 10K type strain sequencing project: providing services to taxonomists for standard genome sequencing and annotation.</title>
        <authorList>
            <consortium name="The Broad Institute Genomics Platform"/>
            <consortium name="The Broad Institute Genome Sequencing Center for Infectious Disease"/>
            <person name="Wu L."/>
            <person name="Ma J."/>
        </authorList>
    </citation>
    <scope>NUCLEOTIDE SEQUENCE [LARGE SCALE GENOMIC DNA]</scope>
    <source>
        <strain evidence="5">NBRC 107715</strain>
    </source>
</reference>
<keyword evidence="5" id="KW-1185">Reference proteome</keyword>
<dbReference type="EMBL" id="BSPK01000054">
    <property type="protein sequence ID" value="GLS64859.1"/>
    <property type="molecule type" value="Genomic_DNA"/>
</dbReference>
<reference evidence="2 4" key="3">
    <citation type="submission" date="2019-07" db="EMBL/GenBank/DDBJ databases">
        <title>Whole genome shotgun sequence of Methylobacterium oxalidis NBRC 107715.</title>
        <authorList>
            <person name="Hosoyama A."/>
            <person name="Uohara A."/>
            <person name="Ohji S."/>
            <person name="Ichikawa N."/>
        </authorList>
    </citation>
    <scope>NUCLEOTIDE SEQUENCE [LARGE SCALE GENOMIC DNA]</scope>
    <source>
        <strain evidence="2 4">NBRC 107715</strain>
    </source>
</reference>
<gene>
    <name evidence="3" type="ORF">GCM10007888_32400</name>
    <name evidence="2" type="ORF">MOX02_57310</name>
</gene>
<sequence length="65" mass="7221">MSDAHQQLVEALRAVVAQDPEAHALVIHALEVAERERSIRSSQSREEVPGPYAPNAWSMYAGRTH</sequence>
<dbReference type="Proteomes" id="UP001156856">
    <property type="component" value="Unassembled WGS sequence"/>
</dbReference>
<evidence type="ECO:0000313" key="4">
    <source>
        <dbReference type="Proteomes" id="UP000321960"/>
    </source>
</evidence>
<evidence type="ECO:0000313" key="5">
    <source>
        <dbReference type="Proteomes" id="UP001156856"/>
    </source>
</evidence>
<feature type="compositionally biased region" description="Basic and acidic residues" evidence="1">
    <location>
        <begin position="36"/>
        <end position="48"/>
    </location>
</feature>
<proteinExistence type="predicted"/>
<protein>
    <submittedName>
        <fullName evidence="2">Uncharacterized protein</fullName>
    </submittedName>
</protein>
<evidence type="ECO:0000313" key="2">
    <source>
        <dbReference type="EMBL" id="GEP07693.1"/>
    </source>
</evidence>
<name>A0A512JCL7_9HYPH</name>
<dbReference type="Proteomes" id="UP000321960">
    <property type="component" value="Unassembled WGS sequence"/>
</dbReference>
<feature type="region of interest" description="Disordered" evidence="1">
    <location>
        <begin position="36"/>
        <end position="65"/>
    </location>
</feature>
<comment type="caution">
    <text evidence="2">The sequence shown here is derived from an EMBL/GenBank/DDBJ whole genome shotgun (WGS) entry which is preliminary data.</text>
</comment>
<evidence type="ECO:0000256" key="1">
    <source>
        <dbReference type="SAM" id="MobiDB-lite"/>
    </source>
</evidence>
<dbReference type="AlphaFoldDB" id="A0A512JCL7"/>
<dbReference type="RefSeq" id="WP_147029112.1">
    <property type="nucleotide sequence ID" value="NZ_BJZU01000174.1"/>
</dbReference>
<reference evidence="3" key="1">
    <citation type="journal article" date="2014" name="Int. J. Syst. Evol. Microbiol.">
        <title>Complete genome of a new Firmicutes species belonging to the dominant human colonic microbiota ('Ruminococcus bicirculans') reveals two chromosomes and a selective capacity to utilize plant glucans.</title>
        <authorList>
            <consortium name="NISC Comparative Sequencing Program"/>
            <person name="Wegmann U."/>
            <person name="Louis P."/>
            <person name="Goesmann A."/>
            <person name="Henrissat B."/>
            <person name="Duncan S.H."/>
            <person name="Flint H.J."/>
        </authorList>
    </citation>
    <scope>NUCLEOTIDE SEQUENCE</scope>
    <source>
        <strain evidence="3">NBRC 107715</strain>
    </source>
</reference>
<reference evidence="3" key="4">
    <citation type="submission" date="2023-01" db="EMBL/GenBank/DDBJ databases">
        <title>Draft genome sequence of Methylobacterium oxalidis strain NBRC 107715.</title>
        <authorList>
            <person name="Sun Q."/>
            <person name="Mori K."/>
        </authorList>
    </citation>
    <scope>NUCLEOTIDE SEQUENCE</scope>
    <source>
        <strain evidence="3">NBRC 107715</strain>
    </source>
</reference>
<accession>A0A512JCL7</accession>
<organism evidence="2 4">
    <name type="scientific">Methylobacterium oxalidis</name>
    <dbReference type="NCBI Taxonomy" id="944322"/>
    <lineage>
        <taxon>Bacteria</taxon>
        <taxon>Pseudomonadati</taxon>
        <taxon>Pseudomonadota</taxon>
        <taxon>Alphaproteobacteria</taxon>
        <taxon>Hyphomicrobiales</taxon>
        <taxon>Methylobacteriaceae</taxon>
        <taxon>Methylobacterium</taxon>
    </lineage>
</organism>
<dbReference type="OrthoDB" id="8001224at2"/>
<dbReference type="EMBL" id="BJZU01000174">
    <property type="protein sequence ID" value="GEP07693.1"/>
    <property type="molecule type" value="Genomic_DNA"/>
</dbReference>